<dbReference type="GO" id="GO:0016780">
    <property type="term" value="F:phosphotransferase activity, for other substituted phosphate groups"/>
    <property type="evidence" value="ECO:0007669"/>
    <property type="project" value="TreeGrafter"/>
</dbReference>
<evidence type="ECO:0000256" key="1">
    <source>
        <dbReference type="ARBA" id="ARBA00006464"/>
    </source>
</evidence>
<comment type="similarity">
    <text evidence="1">Belongs to the bacterial sugar transferase family.</text>
</comment>
<keyword evidence="2" id="KW-1133">Transmembrane helix</keyword>
<dbReference type="PANTHER" id="PTHR30576">
    <property type="entry name" value="COLANIC BIOSYNTHESIS UDP-GLUCOSE LIPID CARRIER TRANSFERASE"/>
    <property type="match status" value="1"/>
</dbReference>
<dbReference type="AlphaFoldDB" id="A0A1X0U1Q2"/>
<evidence type="ECO:0000313" key="5">
    <source>
        <dbReference type="Proteomes" id="UP000192671"/>
    </source>
</evidence>
<sequence>MIILGEKYAFTSLELEKLRKKFGQVNFLSHENSDSKALRSALENLIKSGDQRLIVLNTAKPVDSKLVRFLTLLQFKTKYKKIKFLNVENFLEIYLHKCYIPENGENLNFLDEIRPYGAFAYALKRMIDYASCLILFILLFGLKFYVKRKIDEQSPGSLYFLQSRVGLDNREFECIKFRSMMEDAEKDGAKFASENDERVFEFGEFMRKIRIDEVPQCINVLRGQMHLIGPRPERRHWINFFEKEIPYYNERHIVRPGITGWAQVNYPYGSNTHDAKQKLMYDLYYIKHWSLWLEIKIIVKTIAIVFEKKGV</sequence>
<evidence type="ECO:0000256" key="2">
    <source>
        <dbReference type="SAM" id="Phobius"/>
    </source>
</evidence>
<evidence type="ECO:0000313" key="4">
    <source>
        <dbReference type="EMBL" id="ORI07286.1"/>
    </source>
</evidence>
<proteinExistence type="inferred from homology"/>
<organism evidence="4 5">
    <name type="scientific">Campylobacter concisus</name>
    <dbReference type="NCBI Taxonomy" id="199"/>
    <lineage>
        <taxon>Bacteria</taxon>
        <taxon>Pseudomonadati</taxon>
        <taxon>Campylobacterota</taxon>
        <taxon>Epsilonproteobacteria</taxon>
        <taxon>Campylobacterales</taxon>
        <taxon>Campylobacteraceae</taxon>
        <taxon>Campylobacter</taxon>
    </lineage>
</organism>
<feature type="domain" description="Bacterial sugar transferase" evidence="3">
    <location>
        <begin position="124"/>
        <end position="306"/>
    </location>
</feature>
<dbReference type="Pfam" id="PF02397">
    <property type="entry name" value="Bac_transf"/>
    <property type="match status" value="1"/>
</dbReference>
<reference evidence="4 5" key="1">
    <citation type="journal article" date="2017" name="Gene Rep">
        <title>The ribosomal RNA operon (rrn) of Campylobacter concisus supports molecular typing to genomospecies level.</title>
        <authorList>
            <person name="Huq M."/>
            <person name="Van T.T.H."/>
            <person name="Gurtler V."/>
            <person name="Elshagmani E."/>
            <person name="Allemailem K.S."/>
            <person name="Smooker P.M."/>
            <person name="Istivan T.S."/>
        </authorList>
    </citation>
    <scope>NUCLEOTIDE SEQUENCE [LARGE SCALE GENOMIC DNA]</scope>
    <source>
        <strain evidence="4 5">RCH 26</strain>
    </source>
</reference>
<gene>
    <name evidence="4" type="ORF">A3835_06840</name>
</gene>
<keyword evidence="2" id="KW-0812">Transmembrane</keyword>
<evidence type="ECO:0000259" key="3">
    <source>
        <dbReference type="Pfam" id="PF02397"/>
    </source>
</evidence>
<protein>
    <submittedName>
        <fullName evidence="4">Sugar transferase</fullName>
    </submittedName>
</protein>
<feature type="transmembrane region" description="Helical" evidence="2">
    <location>
        <begin position="126"/>
        <end position="146"/>
    </location>
</feature>
<comment type="caution">
    <text evidence="4">The sequence shown here is derived from an EMBL/GenBank/DDBJ whole genome shotgun (WGS) entry which is preliminary data.</text>
</comment>
<accession>A0A1X0U1Q2</accession>
<dbReference type="EMBL" id="LVWL01000020">
    <property type="protein sequence ID" value="ORI07286.1"/>
    <property type="molecule type" value="Genomic_DNA"/>
</dbReference>
<dbReference type="Proteomes" id="UP000192671">
    <property type="component" value="Unassembled WGS sequence"/>
</dbReference>
<name>A0A1X0U1Q2_9BACT</name>
<keyword evidence="2" id="KW-0472">Membrane</keyword>
<dbReference type="InterPro" id="IPR003362">
    <property type="entry name" value="Bact_transf"/>
</dbReference>
<dbReference type="PANTHER" id="PTHR30576:SF0">
    <property type="entry name" value="UNDECAPRENYL-PHOSPHATE N-ACETYLGALACTOSAMINYL 1-PHOSPHATE TRANSFERASE-RELATED"/>
    <property type="match status" value="1"/>
</dbReference>
<keyword evidence="4" id="KW-0808">Transferase</keyword>